<accession>A0A4Z0W7E5</accession>
<dbReference type="EMBL" id="SRMF01000005">
    <property type="protein sequence ID" value="TGG92512.1"/>
    <property type="molecule type" value="Genomic_DNA"/>
</dbReference>
<dbReference type="RefSeq" id="WP_135483845.1">
    <property type="nucleotide sequence ID" value="NZ_SRMF01000005.1"/>
</dbReference>
<proteinExistence type="predicted"/>
<organism evidence="1 2">
    <name type="scientific">Natronospirillum operosum</name>
    <dbReference type="NCBI Taxonomy" id="2759953"/>
    <lineage>
        <taxon>Bacteria</taxon>
        <taxon>Pseudomonadati</taxon>
        <taxon>Pseudomonadota</taxon>
        <taxon>Gammaproteobacteria</taxon>
        <taxon>Oceanospirillales</taxon>
        <taxon>Natronospirillaceae</taxon>
        <taxon>Natronospirillum</taxon>
    </lineage>
</organism>
<evidence type="ECO:0000313" key="2">
    <source>
        <dbReference type="Proteomes" id="UP000297475"/>
    </source>
</evidence>
<dbReference type="AlphaFoldDB" id="A0A4Z0W7E5"/>
<comment type="caution">
    <text evidence="1">The sequence shown here is derived from an EMBL/GenBank/DDBJ whole genome shotgun (WGS) entry which is preliminary data.</text>
</comment>
<dbReference type="OrthoDB" id="6165634at2"/>
<keyword evidence="2" id="KW-1185">Reference proteome</keyword>
<protein>
    <submittedName>
        <fullName evidence="1">Uncharacterized protein</fullName>
    </submittedName>
</protein>
<name>A0A4Z0W7E5_9GAMM</name>
<evidence type="ECO:0000313" key="1">
    <source>
        <dbReference type="EMBL" id="TGG92512.1"/>
    </source>
</evidence>
<dbReference type="Proteomes" id="UP000297475">
    <property type="component" value="Unassembled WGS sequence"/>
</dbReference>
<reference evidence="1 2" key="1">
    <citation type="submission" date="2019-04" db="EMBL/GenBank/DDBJ databases">
        <title>Natronospirillum operosus gen. nov., sp. nov., a haloalkaliphilic satellite isolated from decaying biomass of laboratory culture of cyanobacterium Geitlerinema sp. and proposal of Natronospirillaceae fam. nov. and Saccharospirillaceae fam. nov.</title>
        <authorList>
            <person name="Kevbrin V."/>
            <person name="Boltyanskaya Y."/>
            <person name="Koziaeva V."/>
            <person name="Grouzdev D.S."/>
            <person name="Park M."/>
            <person name="Cho J."/>
        </authorList>
    </citation>
    <scope>NUCLEOTIDE SEQUENCE [LARGE SCALE GENOMIC DNA]</scope>
    <source>
        <strain evidence="1 2">G-116</strain>
    </source>
</reference>
<sequence length="134" mass="15756">MDKWKQLEEKLQGVSSGADVLADGYTVNLRKRLYKERLVIEVGVEGEVKREWWEVDADRKPKHPEGRFWRPVKTRAYSLKDYKKIKSAFGKRKADQMTALKVVALMPWWNSPRTLIAHLKREFPDLELTEESAQ</sequence>
<gene>
    <name evidence="1" type="ORF">E4656_13655</name>
</gene>